<evidence type="ECO:0000313" key="1">
    <source>
        <dbReference type="EMBL" id="EZP70175.1"/>
    </source>
</evidence>
<dbReference type="PATRIC" id="fig|158500.4.peg.5573"/>
<dbReference type="AlphaFoldDB" id="A0A031JBV1"/>
<dbReference type="eggNOG" id="COG5534">
    <property type="taxonomic scope" value="Bacteria"/>
</dbReference>
<gene>
    <name evidence="1" type="ORF">BV97_05499</name>
</gene>
<name>A0A031JBV1_9SPHN</name>
<dbReference type="Proteomes" id="UP000024329">
    <property type="component" value="Unassembled WGS sequence"/>
</dbReference>
<proteinExistence type="predicted"/>
<reference evidence="1 2" key="1">
    <citation type="submission" date="2014-03" db="EMBL/GenBank/DDBJ databases">
        <title>Whole genome sequence of Novosphingobium resinovorum KF1.</title>
        <authorList>
            <person name="Gan H.M."/>
            <person name="Gan H.Y."/>
            <person name="Chew T.H."/>
            <person name="Savka M.A."/>
        </authorList>
    </citation>
    <scope>NUCLEOTIDE SEQUENCE [LARGE SCALE GENOMIC DNA]</scope>
    <source>
        <strain evidence="1 2">KF1</strain>
    </source>
</reference>
<dbReference type="Pfam" id="PF10134">
    <property type="entry name" value="RPA"/>
    <property type="match status" value="1"/>
</dbReference>
<sequence length="366" mass="41747">MTIDSAPSLFDAVPAVAVEGDDRTPLLPVRHPNQDLFICDVLDAIPKDDMASMEHPVFSLSTKPDNRMRRYEHNGNVIEIIPSGKGLATIHDKDILIYCISQLVAKMNRGEQPSRTVRLQAYDMLVATNRQTSGEGYRLMTDALTRLRGTTVRTNIQTGGVEETRIFGLIEEARITRKTFDGRMLDLEITLSEWVYRSVISKNVLTLHRDYFRLRKPFERRMYELARKHCGVKDEWKIGLELLQKKCGSNSPLRVFRALVKKVCEHDAGHGHFPDYAVTMDDDVILFRNRSGLKSKPDPVAVANDAPYIDPETMHDAKTAAPGYDIYALYDEWVSWWHDMGKPELKSPAGAFIGFCKKKHERKPMR</sequence>
<evidence type="ECO:0000313" key="2">
    <source>
        <dbReference type="Proteomes" id="UP000024329"/>
    </source>
</evidence>
<comment type="caution">
    <text evidence="1">The sequence shown here is derived from an EMBL/GenBank/DDBJ whole genome shotgun (WGS) entry which is preliminary data.</text>
</comment>
<dbReference type="InterPro" id="IPR018777">
    <property type="entry name" value="Replication_initiator_prot_A"/>
</dbReference>
<dbReference type="EMBL" id="JFYZ01000069">
    <property type="protein sequence ID" value="EZP70175.1"/>
    <property type="molecule type" value="Genomic_DNA"/>
</dbReference>
<protein>
    <submittedName>
        <fullName evidence="1">Plasmid replication initiator RepA</fullName>
    </submittedName>
</protein>
<organism evidence="1 2">
    <name type="scientific">Novosphingobium resinovorum</name>
    <dbReference type="NCBI Taxonomy" id="158500"/>
    <lineage>
        <taxon>Bacteria</taxon>
        <taxon>Pseudomonadati</taxon>
        <taxon>Pseudomonadota</taxon>
        <taxon>Alphaproteobacteria</taxon>
        <taxon>Sphingomonadales</taxon>
        <taxon>Sphingomonadaceae</taxon>
        <taxon>Novosphingobium</taxon>
    </lineage>
</organism>
<accession>A0A031JBV1</accession>
<dbReference type="RefSeq" id="WP_036530687.1">
    <property type="nucleotide sequence ID" value="NZ_JFYZ01000069.1"/>
</dbReference>